<reference evidence="1" key="1">
    <citation type="submission" date="2023-10" db="EMBL/GenBank/DDBJ databases">
        <title>Genome assembly of Pristionchus species.</title>
        <authorList>
            <person name="Yoshida K."/>
            <person name="Sommer R.J."/>
        </authorList>
    </citation>
    <scope>NUCLEOTIDE SEQUENCE</scope>
    <source>
        <strain evidence="1">RS5133</strain>
    </source>
</reference>
<gene>
    <name evidence="1" type="ORF">PFISCL1PPCAC_11416</name>
</gene>
<sequence length="85" mass="9388">DLSSSVPGRQQLTMSCLKGIVDESDSSVSLPFDNDTEMVRALNMAFSEVETKEVMGERIASLKEAEQEEYPEMNDLQPYVEAAIG</sequence>
<comment type="caution">
    <text evidence="1">The sequence shown here is derived from an EMBL/GenBank/DDBJ whole genome shotgun (WGS) entry which is preliminary data.</text>
</comment>
<name>A0AAV5VKS2_9BILA</name>
<feature type="non-terminal residue" evidence="1">
    <location>
        <position position="85"/>
    </location>
</feature>
<feature type="non-terminal residue" evidence="1">
    <location>
        <position position="1"/>
    </location>
</feature>
<organism evidence="1 2">
    <name type="scientific">Pristionchus fissidentatus</name>
    <dbReference type="NCBI Taxonomy" id="1538716"/>
    <lineage>
        <taxon>Eukaryota</taxon>
        <taxon>Metazoa</taxon>
        <taxon>Ecdysozoa</taxon>
        <taxon>Nematoda</taxon>
        <taxon>Chromadorea</taxon>
        <taxon>Rhabditida</taxon>
        <taxon>Rhabditina</taxon>
        <taxon>Diplogasteromorpha</taxon>
        <taxon>Diplogasteroidea</taxon>
        <taxon>Neodiplogasteridae</taxon>
        <taxon>Pristionchus</taxon>
    </lineage>
</organism>
<accession>A0AAV5VKS2</accession>
<evidence type="ECO:0000313" key="1">
    <source>
        <dbReference type="EMBL" id="GMT20119.1"/>
    </source>
</evidence>
<dbReference type="EMBL" id="BTSY01000003">
    <property type="protein sequence ID" value="GMT20119.1"/>
    <property type="molecule type" value="Genomic_DNA"/>
</dbReference>
<dbReference type="AlphaFoldDB" id="A0AAV5VKS2"/>
<protein>
    <submittedName>
        <fullName evidence="1">Uncharacterized protein</fullName>
    </submittedName>
</protein>
<dbReference type="Proteomes" id="UP001432322">
    <property type="component" value="Unassembled WGS sequence"/>
</dbReference>
<evidence type="ECO:0000313" key="2">
    <source>
        <dbReference type="Proteomes" id="UP001432322"/>
    </source>
</evidence>
<keyword evidence="2" id="KW-1185">Reference proteome</keyword>
<proteinExistence type="predicted"/>